<evidence type="ECO:0000313" key="2">
    <source>
        <dbReference type="EMBL" id="KAG5462541.1"/>
    </source>
</evidence>
<feature type="region of interest" description="Disordered" evidence="1">
    <location>
        <begin position="342"/>
        <end position="365"/>
    </location>
</feature>
<feature type="compositionally biased region" description="Pro residues" evidence="1">
    <location>
        <begin position="552"/>
        <end position="561"/>
    </location>
</feature>
<comment type="caution">
    <text evidence="2">The sequence shown here is derived from an EMBL/GenBank/DDBJ whole genome shotgun (WGS) entry which is preliminary data.</text>
</comment>
<reference evidence="2 3" key="1">
    <citation type="journal article" name="Sci. Rep.">
        <title>Genome-scale phylogenetic analyses confirm Olpidium as the closest living zoosporic fungus to the non-flagellated, terrestrial fungi.</title>
        <authorList>
            <person name="Chang Y."/>
            <person name="Rochon D."/>
            <person name="Sekimoto S."/>
            <person name="Wang Y."/>
            <person name="Chovatia M."/>
            <person name="Sandor L."/>
            <person name="Salamov A."/>
            <person name="Grigoriev I.V."/>
            <person name="Stajich J.E."/>
            <person name="Spatafora J.W."/>
        </authorList>
    </citation>
    <scope>NUCLEOTIDE SEQUENCE [LARGE SCALE GENOMIC DNA]</scope>
    <source>
        <strain evidence="2">S191</strain>
    </source>
</reference>
<evidence type="ECO:0000256" key="1">
    <source>
        <dbReference type="SAM" id="MobiDB-lite"/>
    </source>
</evidence>
<accession>A0A8H8A082</accession>
<protein>
    <submittedName>
        <fullName evidence="2">Uncharacterized protein</fullName>
    </submittedName>
</protein>
<feature type="region of interest" description="Disordered" evidence="1">
    <location>
        <begin position="521"/>
        <end position="579"/>
    </location>
</feature>
<organism evidence="2 3">
    <name type="scientific">Olpidium bornovanus</name>
    <dbReference type="NCBI Taxonomy" id="278681"/>
    <lineage>
        <taxon>Eukaryota</taxon>
        <taxon>Fungi</taxon>
        <taxon>Fungi incertae sedis</taxon>
        <taxon>Olpidiomycota</taxon>
        <taxon>Olpidiomycotina</taxon>
        <taxon>Olpidiomycetes</taxon>
        <taxon>Olpidiales</taxon>
        <taxon>Olpidiaceae</taxon>
        <taxon>Olpidium</taxon>
    </lineage>
</organism>
<sequence length="670" mass="70751">SRPRQFLPAALSAKGPRTGESAGPAQAQAAAVYEYKPLSAAQQPAAPPDSEDEGPVLAAPPAKRMPKTRERSGRKGTAPEQPPSSRRLTGGRSPAASPVHRRPAQLDSNSEDDAPLQRKERRGSSISSGPNNADGYSDEHEEPAERRAADESAVAAVRKKASRRALATKPPRGRKAVNRKKTPAYANSDHYHSPAEKSAPQEKRRNAPEPNAPAAGRAAAQVTGRETPLPITLPDSESSDEDDKPLARMEVGNVEGNYGYGFQGRGAYRVAPQYNQYIPMGQHGQFIDPRAGGGMYGPPMMMLPHPEASLAHGGDRGGSRSSWSGSQASWFYDRAPGRYAPSLPGHADHGEYYSDEEGYSDDAGDYYSRPPPSLNGANARPGPLIAVPRKPPPPQTGLLGAITARERARESRHWQAAPPQVRRGGPAGEAAAQLARERHLAEQRAAYQSEMSRRSQTAAPPGFHAAPRAAPGFGATHLYAPVASGAAPGFAYNGNFGGVPVSQGNDQGDDEDDDVAVGAILQGAGPSGAGPAAAPPAMKTAPPFAAAAAPPKKVPAPPAKRPPSQDASGAPGAGDPLAGVSEQLRDDFANFVDERLVMRRDARVSVPALYRAYVGWSMSKPVANGGGDDAEPQIPDQKVVSELMEFIIGGLGCDDGFRFALLLLRRRQWK</sequence>
<dbReference type="Proteomes" id="UP000673691">
    <property type="component" value="Unassembled WGS sequence"/>
</dbReference>
<dbReference type="OrthoDB" id="5563754at2759"/>
<name>A0A8H8A082_9FUNG</name>
<feature type="region of interest" description="Disordered" evidence="1">
    <location>
        <begin position="1"/>
        <end position="245"/>
    </location>
</feature>
<evidence type="ECO:0000313" key="3">
    <source>
        <dbReference type="Proteomes" id="UP000673691"/>
    </source>
</evidence>
<feature type="compositionally biased region" description="Low complexity" evidence="1">
    <location>
        <begin position="529"/>
        <end position="551"/>
    </location>
</feature>
<dbReference type="EMBL" id="JAEFCI010001991">
    <property type="protein sequence ID" value="KAG5462541.1"/>
    <property type="molecule type" value="Genomic_DNA"/>
</dbReference>
<proteinExistence type="predicted"/>
<feature type="compositionally biased region" description="Basic and acidic residues" evidence="1">
    <location>
        <begin position="189"/>
        <end position="207"/>
    </location>
</feature>
<keyword evidence="3" id="KW-1185">Reference proteome</keyword>
<gene>
    <name evidence="2" type="ORF">BJ554DRAFT_4684</name>
</gene>
<feature type="non-terminal residue" evidence="2">
    <location>
        <position position="1"/>
    </location>
</feature>
<dbReference type="AlphaFoldDB" id="A0A8H8A082"/>
<feature type="compositionally biased region" description="Basic residues" evidence="1">
    <location>
        <begin position="171"/>
        <end position="182"/>
    </location>
</feature>
<feature type="compositionally biased region" description="Acidic residues" evidence="1">
    <location>
        <begin position="353"/>
        <end position="364"/>
    </location>
</feature>
<feature type="compositionally biased region" description="Low complexity" evidence="1">
    <location>
        <begin position="208"/>
        <end position="220"/>
    </location>
</feature>